<keyword evidence="4" id="KW-0479">Metal-binding</keyword>
<evidence type="ECO:0000256" key="2">
    <source>
        <dbReference type="ARBA" id="ARBA00004286"/>
    </source>
</evidence>
<evidence type="ECO:0000259" key="16">
    <source>
        <dbReference type="PROSITE" id="PS50014"/>
    </source>
</evidence>
<dbReference type="InterPro" id="IPR019786">
    <property type="entry name" value="Zinc_finger_PHD-type_CS"/>
</dbReference>
<evidence type="ECO:0000256" key="12">
    <source>
        <dbReference type="ARBA" id="ARBA00023242"/>
    </source>
</evidence>
<feature type="compositionally biased region" description="Basic and acidic residues" evidence="15">
    <location>
        <begin position="1012"/>
        <end position="1028"/>
    </location>
</feature>
<dbReference type="Gene3D" id="1.20.920.10">
    <property type="entry name" value="Bromodomain-like"/>
    <property type="match status" value="1"/>
</dbReference>
<dbReference type="SMART" id="SM00249">
    <property type="entry name" value="PHD"/>
    <property type="match status" value="1"/>
</dbReference>
<dbReference type="InterPro" id="IPR037967">
    <property type="entry name" value="ZMYND8_Bromo_dom"/>
</dbReference>
<dbReference type="InterPro" id="IPR044075">
    <property type="entry name" value="PRKCBP1_PHD"/>
</dbReference>
<feature type="compositionally biased region" description="Basic and acidic residues" evidence="15">
    <location>
        <begin position="949"/>
        <end position="970"/>
    </location>
</feature>
<dbReference type="SMART" id="SM00297">
    <property type="entry name" value="BROMO"/>
    <property type="match status" value="1"/>
</dbReference>
<comment type="caution">
    <text evidence="20">The sequence shown here is derived from an EMBL/GenBank/DDBJ whole genome shotgun (WGS) entry which is preliminary data.</text>
</comment>
<evidence type="ECO:0000259" key="17">
    <source>
        <dbReference type="PROSITE" id="PS50016"/>
    </source>
</evidence>
<feature type="compositionally biased region" description="Basic and acidic residues" evidence="15">
    <location>
        <begin position="688"/>
        <end position="711"/>
    </location>
</feature>
<feature type="compositionally biased region" description="Acidic residues" evidence="15">
    <location>
        <begin position="582"/>
        <end position="592"/>
    </location>
</feature>
<dbReference type="PROSITE" id="PS01359">
    <property type="entry name" value="ZF_PHD_1"/>
    <property type="match status" value="1"/>
</dbReference>
<feature type="compositionally biased region" description="Basic and acidic residues" evidence="15">
    <location>
        <begin position="564"/>
        <end position="574"/>
    </location>
</feature>
<feature type="compositionally biased region" description="Low complexity" evidence="15">
    <location>
        <begin position="56"/>
        <end position="67"/>
    </location>
</feature>
<evidence type="ECO:0000259" key="18">
    <source>
        <dbReference type="PROSITE" id="PS50812"/>
    </source>
</evidence>
<evidence type="ECO:0000256" key="1">
    <source>
        <dbReference type="ARBA" id="ARBA00004123"/>
    </source>
</evidence>
<feature type="region of interest" description="Disordered" evidence="15">
    <location>
        <begin position="549"/>
        <end position="639"/>
    </location>
</feature>
<dbReference type="SUPFAM" id="SSF63748">
    <property type="entry name" value="Tudor/PWWP/MBT"/>
    <property type="match status" value="1"/>
</dbReference>
<keyword evidence="6" id="KW-0862">Zinc</keyword>
<evidence type="ECO:0000259" key="19">
    <source>
        <dbReference type="PROSITE" id="PS50865"/>
    </source>
</evidence>
<dbReference type="SMART" id="SM00293">
    <property type="entry name" value="PWWP"/>
    <property type="match status" value="1"/>
</dbReference>
<feature type="compositionally biased region" description="Basic and acidic residues" evidence="15">
    <location>
        <begin position="786"/>
        <end position="799"/>
    </location>
</feature>
<evidence type="ECO:0000256" key="14">
    <source>
        <dbReference type="PROSITE-ProRule" id="PRU00134"/>
    </source>
</evidence>
<dbReference type="InterPro" id="IPR018359">
    <property type="entry name" value="Bromodomain_CS"/>
</dbReference>
<dbReference type="Gene3D" id="3.30.40.10">
    <property type="entry name" value="Zinc/RING finger domain, C3HC4 (zinc finger)"/>
    <property type="match status" value="1"/>
</dbReference>
<evidence type="ECO:0000256" key="9">
    <source>
        <dbReference type="ARBA" id="ARBA00023015"/>
    </source>
</evidence>
<dbReference type="Pfam" id="PF00439">
    <property type="entry name" value="Bromodomain"/>
    <property type="match status" value="1"/>
</dbReference>
<dbReference type="PANTHER" id="PTHR46453">
    <property type="entry name" value="PROTEIN KINASE C-BINDING PROTEIN 1"/>
    <property type="match status" value="1"/>
</dbReference>
<evidence type="ECO:0000256" key="10">
    <source>
        <dbReference type="ARBA" id="ARBA00023117"/>
    </source>
</evidence>
<reference evidence="20 21" key="1">
    <citation type="journal article" date="2024" name="BMC Genomics">
        <title>De novo assembly and annotation of Popillia japonica's genome with initial clues to its potential as an invasive pest.</title>
        <authorList>
            <person name="Cucini C."/>
            <person name="Boschi S."/>
            <person name="Funari R."/>
            <person name="Cardaioli E."/>
            <person name="Iannotti N."/>
            <person name="Marturano G."/>
            <person name="Paoli F."/>
            <person name="Bruttini M."/>
            <person name="Carapelli A."/>
            <person name="Frati F."/>
            <person name="Nardi F."/>
        </authorList>
    </citation>
    <scope>NUCLEOTIDE SEQUENCE [LARGE SCALE GENOMIC DNA]</scope>
    <source>
        <strain evidence="20">DMR45628</strain>
    </source>
</reference>
<keyword evidence="8" id="KW-0007">Acetylation</keyword>
<dbReference type="GO" id="GO:0140006">
    <property type="term" value="F:histone H3 reader activity"/>
    <property type="evidence" value="ECO:0007669"/>
    <property type="project" value="UniProtKB-ARBA"/>
</dbReference>
<dbReference type="InterPro" id="IPR001487">
    <property type="entry name" value="Bromodomain"/>
</dbReference>
<feature type="compositionally biased region" description="Polar residues" evidence="15">
    <location>
        <begin position="765"/>
        <end position="777"/>
    </location>
</feature>
<organism evidence="20 21">
    <name type="scientific">Popillia japonica</name>
    <name type="common">Japanese beetle</name>
    <dbReference type="NCBI Taxonomy" id="7064"/>
    <lineage>
        <taxon>Eukaryota</taxon>
        <taxon>Metazoa</taxon>
        <taxon>Ecdysozoa</taxon>
        <taxon>Arthropoda</taxon>
        <taxon>Hexapoda</taxon>
        <taxon>Insecta</taxon>
        <taxon>Pterygota</taxon>
        <taxon>Neoptera</taxon>
        <taxon>Endopterygota</taxon>
        <taxon>Coleoptera</taxon>
        <taxon>Polyphaga</taxon>
        <taxon>Scarabaeiformia</taxon>
        <taxon>Scarabaeidae</taxon>
        <taxon>Rutelinae</taxon>
        <taxon>Popillia</taxon>
    </lineage>
</organism>
<dbReference type="PROSITE" id="PS00633">
    <property type="entry name" value="BROMODOMAIN_1"/>
    <property type="match status" value="1"/>
</dbReference>
<keyword evidence="21" id="KW-1185">Reference proteome</keyword>
<proteinExistence type="predicted"/>
<dbReference type="Pfam" id="PF00855">
    <property type="entry name" value="PWWP"/>
    <property type="match status" value="1"/>
</dbReference>
<dbReference type="Pfam" id="PF23460">
    <property type="entry name" value="ZMYND8_CC"/>
    <property type="match status" value="1"/>
</dbReference>
<evidence type="ECO:0000256" key="6">
    <source>
        <dbReference type="ARBA" id="ARBA00022833"/>
    </source>
</evidence>
<evidence type="ECO:0000256" key="3">
    <source>
        <dbReference type="ARBA" id="ARBA00022454"/>
    </source>
</evidence>
<evidence type="ECO:0000313" key="21">
    <source>
        <dbReference type="Proteomes" id="UP001458880"/>
    </source>
</evidence>
<dbReference type="PROSITE" id="PS50865">
    <property type="entry name" value="ZF_MYND_2"/>
    <property type="match status" value="1"/>
</dbReference>
<name>A0AAW1JCA5_POPJA</name>
<dbReference type="CDD" id="cd15538">
    <property type="entry name" value="PHD_PRKCBP1"/>
    <property type="match status" value="1"/>
</dbReference>
<feature type="domain" description="PWWP" evidence="18">
    <location>
        <begin position="414"/>
        <end position="465"/>
    </location>
</feature>
<sequence length="1575" mass="174935">MLNEEAEVENVQPQVEEVDNTTAVNEVKKPGLFTTEASLSEAVDSVLNAENELGTTEETVTTEAVEASADESTTDETKIEDKIIQDDKVNADSPVSKPNRELKLLLELSKEANLDTNIPYKRKSLDPNKHIEHQDHRYASSMPGPDAKRSMRSQNPEFVVKHQKFLSKLSEGGEVISTSSDIEEKVVKEKSQKKIKEYLTIGGAIDEKTKKLLKPVMALVQNNKDGFCWRCHREAINVSCETCPRSYHLKCLRHSNINTDNWVCPECVAILNAENTKTRSPALKDMSLDQLCGLLKFALKRMAQCNDSEPFLRPVNEIEFPDYKKYIVQPMDLSKMQRNIRDNLYGSTNAFQADARWLLHNSIIFNSYQSKLTTIAKALFKVCKQEMGEIENCPTCYLNANTKKNWFVEVCPKPHVLLWAKLKGFPYWPAKAMSTNSQGMVDVRFFGAHDRAWVSYKECFLYSLKDPNSHKQMKNDIIECVKELEVHIENLKEVYGEFNYAPYRTPYDPENEVQQLQLLLPTYKPAYHTSVPRKFLKIDTLLKKKTIIDKPSDKQSSKTPDSTSMEKVDKEHGDNQGMEGYGTEEEMEVEGEGDSHVEGKQKSISRRTSSSNPRPSSLNSQISRRNSDLSMKSDVSRVSNVSDKIIPVDSTETMEIDLSEDDLHKSLSPNKTPSPDSKNSQEQIALKISDKLMKRLSETSSKEPDSADKMDTTSGQESQDTMSESFDSLDDVEKSIVESEGQPTRNDINEVILGSPVEVQVLKVNPNSKSPVETNNDSSEDPSAELLKKIENQLEKSDENLPGLTINKEAEQKNPPATVTKTLIPPVTPNGNETESNIISEKPNDNQSPADDLLEEMYSESVDASGLSKNEKETNKKKIESKTPADPAAGTNKRKRADENENTEGVPQNKFIKVVDINVIRKLQSGSSVTVRQDNSILKNRLATIKSSSVKESKKSEVKTAQRPVSEKIDPTLPTTIEIKSEPNSDAETENDREDIEAKKQYLSALNISEKVTPKPAEKEVSRVKTRTDSANSNKAAAAARMSKEMKSNRITPQVNQANKTNQSNQHTPNIQEKRDTLPRLIKQLPPKQRARKSFPRPLNSSPKPIQPTRTEAAVPKKVTPPPQPKSTQLESQTTNSNLVILTQQPQSVNTLTVLPSNQTLAYTGSMSNPILTMVQTPPFGNFIVPTTALNPVPPLNPISDRVSGNTTAVSQGDPSGLALNGLIASAHALLTNTTQENISSLNAAINTATCTTTSTVMTPLASVTASGSSNVNTITILNGQTTLPTLIGNKTPSTDINEDFSYLSGYVPDSISKSISEMIHRAPPKLKPRPPGPLSNTYDSGLTSAAGRVTGVVNSVAHKLTDYFRGMLIETLNDIGTMGNPESIITSLRLENERLKHKHAEEMLEIKKNVNSILRDIQKSIIDERERVIEETKAACEIETIKRIEEAKGKQWCANCLKEAQFYCCWNTSYCDYPCQLKHWPKHLSKCTQNNSNTSSSDNPAMAKLVTPFILRKAPPPKTFTNKPVVGSKASKEVVHKASPNNKAASGTLKVKVTQINKNQQSPNVKPIQTSVLK</sequence>
<dbReference type="PANTHER" id="PTHR46453:SF5">
    <property type="entry name" value="PROTEIN KINASE C-BINDING PROTEIN 1 ISOFORM X1"/>
    <property type="match status" value="1"/>
</dbReference>
<dbReference type="InterPro" id="IPR019787">
    <property type="entry name" value="Znf_PHD-finger"/>
</dbReference>
<dbReference type="GO" id="GO:0008270">
    <property type="term" value="F:zinc ion binding"/>
    <property type="evidence" value="ECO:0007669"/>
    <property type="project" value="UniProtKB-KW"/>
</dbReference>
<dbReference type="EMBL" id="JASPKY010000432">
    <property type="protein sequence ID" value="KAK9700719.1"/>
    <property type="molecule type" value="Genomic_DNA"/>
</dbReference>
<gene>
    <name evidence="20" type="ORF">QE152_g31077</name>
</gene>
<feature type="compositionally biased region" description="Low complexity" evidence="15">
    <location>
        <begin position="606"/>
        <end position="620"/>
    </location>
</feature>
<feature type="compositionally biased region" description="Basic and acidic residues" evidence="15">
    <location>
        <begin position="869"/>
        <end position="883"/>
    </location>
</feature>
<dbReference type="InterPro" id="IPR000313">
    <property type="entry name" value="PWWP_dom"/>
</dbReference>
<feature type="compositionally biased region" description="Polar residues" evidence="15">
    <location>
        <begin position="712"/>
        <end position="726"/>
    </location>
</feature>
<keyword evidence="10 13" id="KW-0103">Bromodomain</keyword>
<keyword evidence="9" id="KW-0805">Transcription regulation</keyword>
<dbReference type="CDD" id="cd20160">
    <property type="entry name" value="PWWP_PRKCBP1"/>
    <property type="match status" value="1"/>
</dbReference>
<dbReference type="PROSITE" id="PS50014">
    <property type="entry name" value="BROMODOMAIN_2"/>
    <property type="match status" value="1"/>
</dbReference>
<dbReference type="PROSITE" id="PS50016">
    <property type="entry name" value="ZF_PHD_2"/>
    <property type="match status" value="1"/>
</dbReference>
<feature type="compositionally biased region" description="Polar residues" evidence="15">
    <location>
        <begin position="829"/>
        <end position="849"/>
    </location>
</feature>
<keyword evidence="7" id="KW-0156">Chromatin regulator</keyword>
<dbReference type="SUPFAM" id="SSF144232">
    <property type="entry name" value="HIT/MYND zinc finger-like"/>
    <property type="match status" value="1"/>
</dbReference>
<feature type="compositionally biased region" description="Polar residues" evidence="15">
    <location>
        <begin position="1049"/>
        <end position="1071"/>
    </location>
</feature>
<feature type="region of interest" description="Disordered" evidence="15">
    <location>
        <begin position="1"/>
        <end position="21"/>
    </location>
</feature>
<feature type="compositionally biased region" description="Polar residues" evidence="15">
    <location>
        <begin position="1099"/>
        <end position="1110"/>
    </location>
</feature>
<feature type="region of interest" description="Disordered" evidence="15">
    <location>
        <begin position="1521"/>
        <end position="1547"/>
    </location>
</feature>
<feature type="domain" description="PHD-type" evidence="17">
    <location>
        <begin position="225"/>
        <end position="270"/>
    </location>
</feature>
<dbReference type="GO" id="GO:0005694">
    <property type="term" value="C:chromosome"/>
    <property type="evidence" value="ECO:0007669"/>
    <property type="project" value="UniProtKB-SubCell"/>
</dbReference>
<evidence type="ECO:0000256" key="5">
    <source>
        <dbReference type="ARBA" id="ARBA00022771"/>
    </source>
</evidence>
<feature type="compositionally biased region" description="Acidic residues" evidence="15">
    <location>
        <begin position="985"/>
        <end position="995"/>
    </location>
</feature>
<dbReference type="InterPro" id="IPR013083">
    <property type="entry name" value="Znf_RING/FYVE/PHD"/>
</dbReference>
<feature type="compositionally biased region" description="Polar residues" evidence="15">
    <location>
        <begin position="621"/>
        <end position="630"/>
    </location>
</feature>
<dbReference type="GO" id="GO:0005634">
    <property type="term" value="C:nucleus"/>
    <property type="evidence" value="ECO:0007669"/>
    <property type="project" value="UniProtKB-SubCell"/>
</dbReference>
<dbReference type="Proteomes" id="UP001458880">
    <property type="component" value="Unassembled WGS sequence"/>
</dbReference>
<protein>
    <submittedName>
        <fullName evidence="20">PWWP domain</fullName>
    </submittedName>
</protein>
<dbReference type="GO" id="GO:0003714">
    <property type="term" value="F:transcription corepressor activity"/>
    <property type="evidence" value="ECO:0007669"/>
    <property type="project" value="TreeGrafter"/>
</dbReference>
<keyword evidence="11" id="KW-0804">Transcription</keyword>
<dbReference type="InterPro" id="IPR002893">
    <property type="entry name" value="Znf_MYND"/>
</dbReference>
<evidence type="ECO:0000256" key="4">
    <source>
        <dbReference type="ARBA" id="ARBA00022723"/>
    </source>
</evidence>
<dbReference type="CDD" id="cd05508">
    <property type="entry name" value="Bromo_RACK7"/>
    <property type="match status" value="1"/>
</dbReference>
<feature type="domain" description="Bromo" evidence="16">
    <location>
        <begin position="303"/>
        <end position="373"/>
    </location>
</feature>
<dbReference type="PROSITE" id="PS01360">
    <property type="entry name" value="ZF_MYND_1"/>
    <property type="match status" value="1"/>
</dbReference>
<dbReference type="Pfam" id="PF24324">
    <property type="entry name" value="MYND_ZMYND11_ZMYD8"/>
    <property type="match status" value="1"/>
</dbReference>
<evidence type="ECO:0000256" key="11">
    <source>
        <dbReference type="ARBA" id="ARBA00023163"/>
    </source>
</evidence>
<evidence type="ECO:0000256" key="15">
    <source>
        <dbReference type="SAM" id="MobiDB-lite"/>
    </source>
</evidence>
<dbReference type="InterPro" id="IPR011011">
    <property type="entry name" value="Znf_FYVE_PHD"/>
</dbReference>
<evidence type="ECO:0000256" key="13">
    <source>
        <dbReference type="PROSITE-ProRule" id="PRU00035"/>
    </source>
</evidence>
<dbReference type="GO" id="GO:0005737">
    <property type="term" value="C:cytoplasm"/>
    <property type="evidence" value="ECO:0007669"/>
    <property type="project" value="TreeGrafter"/>
</dbReference>
<feature type="compositionally biased region" description="Polar residues" evidence="15">
    <location>
        <begin position="667"/>
        <end position="683"/>
    </location>
</feature>
<accession>A0AAW1JCA5</accession>
<dbReference type="InterPro" id="IPR036427">
    <property type="entry name" value="Bromodomain-like_sf"/>
</dbReference>
<feature type="region of interest" description="Disordered" evidence="15">
    <location>
        <begin position="947"/>
        <end position="1133"/>
    </location>
</feature>
<dbReference type="Gene3D" id="2.30.30.140">
    <property type="match status" value="1"/>
</dbReference>
<dbReference type="PROSITE" id="PS50812">
    <property type="entry name" value="PWWP"/>
    <property type="match status" value="1"/>
</dbReference>
<keyword evidence="5 14" id="KW-0863">Zinc-finger</keyword>
<feature type="region of interest" description="Disordered" evidence="15">
    <location>
        <begin position="658"/>
        <end position="905"/>
    </location>
</feature>
<dbReference type="InterPro" id="IPR057053">
    <property type="entry name" value="MYND_ZMYND11_ZMYD8"/>
</dbReference>
<dbReference type="SUPFAM" id="SSF57903">
    <property type="entry name" value="FYVE/PHD zinc finger"/>
    <property type="match status" value="1"/>
</dbReference>
<evidence type="ECO:0000256" key="8">
    <source>
        <dbReference type="ARBA" id="ARBA00022990"/>
    </source>
</evidence>
<dbReference type="InterPro" id="IPR001965">
    <property type="entry name" value="Znf_PHD"/>
</dbReference>
<evidence type="ECO:0000256" key="7">
    <source>
        <dbReference type="ARBA" id="ARBA00022853"/>
    </source>
</evidence>
<feature type="region of interest" description="Disordered" evidence="15">
    <location>
        <begin position="52"/>
        <end position="81"/>
    </location>
</feature>
<dbReference type="InterPro" id="IPR056987">
    <property type="entry name" value="ZMYND8_CC"/>
</dbReference>
<comment type="subcellular location">
    <subcellularLocation>
        <location evidence="2">Chromosome</location>
    </subcellularLocation>
    <subcellularLocation>
        <location evidence="1">Nucleus</location>
    </subcellularLocation>
</comment>
<feature type="compositionally biased region" description="Low complexity" evidence="15">
    <location>
        <begin position="1030"/>
        <end position="1040"/>
    </location>
</feature>
<dbReference type="FunFam" id="6.10.140.2220:FF:000002">
    <property type="entry name" value="Protein kinase C-binding protein 1 isoform C"/>
    <property type="match status" value="1"/>
</dbReference>
<evidence type="ECO:0000313" key="20">
    <source>
        <dbReference type="EMBL" id="KAK9700719.1"/>
    </source>
</evidence>
<keyword evidence="12" id="KW-0539">Nucleus</keyword>
<keyword evidence="3" id="KW-0158">Chromosome</keyword>
<dbReference type="SUPFAM" id="SSF47370">
    <property type="entry name" value="Bromodomain"/>
    <property type="match status" value="1"/>
</dbReference>
<feature type="domain" description="MYND-type" evidence="19">
    <location>
        <begin position="1454"/>
        <end position="1488"/>
    </location>
</feature>
<dbReference type="PRINTS" id="PR00503">
    <property type="entry name" value="BROMODOMAIN"/>
</dbReference>